<gene>
    <name evidence="2" type="ORF">BT96DRAFT_984100</name>
</gene>
<name>A0A6A4IPJ7_9AGAR</name>
<organism evidence="2 3">
    <name type="scientific">Gymnopus androsaceus JB14</name>
    <dbReference type="NCBI Taxonomy" id="1447944"/>
    <lineage>
        <taxon>Eukaryota</taxon>
        <taxon>Fungi</taxon>
        <taxon>Dikarya</taxon>
        <taxon>Basidiomycota</taxon>
        <taxon>Agaricomycotina</taxon>
        <taxon>Agaricomycetes</taxon>
        <taxon>Agaricomycetidae</taxon>
        <taxon>Agaricales</taxon>
        <taxon>Marasmiineae</taxon>
        <taxon>Omphalotaceae</taxon>
        <taxon>Gymnopus</taxon>
    </lineage>
</organism>
<reference evidence="2" key="1">
    <citation type="journal article" date="2019" name="Environ. Microbiol.">
        <title>Fungal ecological strategies reflected in gene transcription - a case study of two litter decomposers.</title>
        <authorList>
            <person name="Barbi F."/>
            <person name="Kohler A."/>
            <person name="Barry K."/>
            <person name="Baskaran P."/>
            <person name="Daum C."/>
            <person name="Fauchery L."/>
            <person name="Ihrmark K."/>
            <person name="Kuo A."/>
            <person name="LaButti K."/>
            <person name="Lipzen A."/>
            <person name="Morin E."/>
            <person name="Grigoriev I.V."/>
            <person name="Henrissat B."/>
            <person name="Lindahl B."/>
            <person name="Martin F."/>
        </authorList>
    </citation>
    <scope>NUCLEOTIDE SEQUENCE</scope>
    <source>
        <strain evidence="2">JB14</strain>
    </source>
</reference>
<evidence type="ECO:0000256" key="1">
    <source>
        <dbReference type="SAM" id="MobiDB-lite"/>
    </source>
</evidence>
<dbReference type="AlphaFoldDB" id="A0A6A4IPJ7"/>
<dbReference type="EMBL" id="ML769385">
    <property type="protein sequence ID" value="KAE9410587.1"/>
    <property type="molecule type" value="Genomic_DNA"/>
</dbReference>
<sequence>MVKCPATLTSDSDSNSPKKKPKSKQLSQKPLEEEDHGPLDKENVLKSKKHHRKAVKKPQVKRQIILVSKRKSDRFMKASHWFPCAINLFIDISAIETTMLESLNDDYERVKISIFDALDKVSKESFLLLGKHHTAVVRDNFLRLDLVQQSDRRGAKPQEKYHKIRLWYSPSCNATTHLFLQRFVARLQEPKYF</sequence>
<evidence type="ECO:0000313" key="3">
    <source>
        <dbReference type="Proteomes" id="UP000799118"/>
    </source>
</evidence>
<protein>
    <submittedName>
        <fullName evidence="2">Uncharacterized protein</fullName>
    </submittedName>
</protein>
<feature type="region of interest" description="Disordered" evidence="1">
    <location>
        <begin position="1"/>
        <end position="53"/>
    </location>
</feature>
<feature type="compositionally biased region" description="Basic and acidic residues" evidence="1">
    <location>
        <begin position="36"/>
        <end position="45"/>
    </location>
</feature>
<accession>A0A6A4IPJ7</accession>
<dbReference type="Proteomes" id="UP000799118">
    <property type="component" value="Unassembled WGS sequence"/>
</dbReference>
<keyword evidence="3" id="KW-1185">Reference proteome</keyword>
<evidence type="ECO:0000313" key="2">
    <source>
        <dbReference type="EMBL" id="KAE9410587.1"/>
    </source>
</evidence>
<proteinExistence type="predicted"/>